<name>A0A6A6SB12_9PLEO</name>
<sequence length="481" mass="54015">MLRNVIVRLFSTRRAIMAPVKPLIAIVGATGTGKSDLAVEVARKYNGEIINGDAMQLYEGLPIITNKITRDEMKGVPHHLLGCIGLEEETWTVGKFVSKVLGVIDEIRSRGKLPILVGGTHYYTQSLLFKDSLSDNLPVEKGNSQETRFPILEESTEVILARLKEVDPVMADRWHPNERRKIQRSLEIYLKTGKPASKIYDEQRLKRELSPHSGDGEEGTTGLRFSTLVFWVHAAKDILYQRLDGRVDKMIEKGLLSEVETLSKFSASYETSTGKHLDQSRGIWVSIGYKEFLKYRAALTSGTSEKELSQLKSVAINSTQAATRQYAKRQVRWIQIKLLNALINAGQQGNTFLVDGSDISKWDEKVAQPANDITKEFLASGTLPDPLELSTTAREMLVPRRDYDLAQRPDLWKKKVCDTCGCIAVTENDWNLHIKSRAHRRAVGARKKAENAPSPTTRHAKVEREDMVDVLESTSNAFDVK</sequence>
<evidence type="ECO:0000313" key="10">
    <source>
        <dbReference type="Proteomes" id="UP000799753"/>
    </source>
</evidence>
<dbReference type="Proteomes" id="UP000799753">
    <property type="component" value="Unassembled WGS sequence"/>
</dbReference>
<comment type="similarity">
    <text evidence="1 5 7">Belongs to the IPP transferase family.</text>
</comment>
<keyword evidence="4 5" id="KW-0067">ATP-binding</keyword>
<dbReference type="OrthoDB" id="775260at2759"/>
<dbReference type="InterPro" id="IPR027417">
    <property type="entry name" value="P-loop_NTPase"/>
</dbReference>
<dbReference type="PANTHER" id="PTHR11088:SF89">
    <property type="entry name" value="TRNA DIMETHYLALLYLTRANSFERASE"/>
    <property type="match status" value="1"/>
</dbReference>
<evidence type="ECO:0000256" key="7">
    <source>
        <dbReference type="RuleBase" id="RU003785"/>
    </source>
</evidence>
<protein>
    <recommendedName>
        <fullName evidence="5 6">tRNA dimethylallyltransferase</fullName>
        <ecNumber evidence="5 6">2.5.1.75</ecNumber>
    </recommendedName>
</protein>
<evidence type="ECO:0000256" key="8">
    <source>
        <dbReference type="SAM" id="MobiDB-lite"/>
    </source>
</evidence>
<dbReference type="AlphaFoldDB" id="A0A6A6SB12"/>
<dbReference type="EMBL" id="MU006779">
    <property type="protein sequence ID" value="KAF2644031.1"/>
    <property type="molecule type" value="Genomic_DNA"/>
</dbReference>
<accession>A0A6A6SB12</accession>
<dbReference type="HAMAP" id="MF_00185">
    <property type="entry name" value="IPP_trans"/>
    <property type="match status" value="1"/>
</dbReference>
<dbReference type="GO" id="GO:0052381">
    <property type="term" value="F:tRNA dimethylallyltransferase activity"/>
    <property type="evidence" value="ECO:0007669"/>
    <property type="project" value="UniProtKB-UniRule"/>
</dbReference>
<reference evidence="9" key="1">
    <citation type="journal article" date="2020" name="Stud. Mycol.">
        <title>101 Dothideomycetes genomes: a test case for predicting lifestyles and emergence of pathogens.</title>
        <authorList>
            <person name="Haridas S."/>
            <person name="Albert R."/>
            <person name="Binder M."/>
            <person name="Bloem J."/>
            <person name="Labutti K."/>
            <person name="Salamov A."/>
            <person name="Andreopoulos B."/>
            <person name="Baker S."/>
            <person name="Barry K."/>
            <person name="Bills G."/>
            <person name="Bluhm B."/>
            <person name="Cannon C."/>
            <person name="Castanera R."/>
            <person name="Culley D."/>
            <person name="Daum C."/>
            <person name="Ezra D."/>
            <person name="Gonzalez J."/>
            <person name="Henrissat B."/>
            <person name="Kuo A."/>
            <person name="Liang C."/>
            <person name="Lipzen A."/>
            <person name="Lutzoni F."/>
            <person name="Magnuson J."/>
            <person name="Mondo S."/>
            <person name="Nolan M."/>
            <person name="Ohm R."/>
            <person name="Pangilinan J."/>
            <person name="Park H.-J."/>
            <person name="Ramirez L."/>
            <person name="Alfaro M."/>
            <person name="Sun H."/>
            <person name="Tritt A."/>
            <person name="Yoshinaga Y."/>
            <person name="Zwiers L.-H."/>
            <person name="Turgeon B."/>
            <person name="Goodwin S."/>
            <person name="Spatafora J."/>
            <person name="Crous P."/>
            <person name="Grigoriev I."/>
        </authorList>
    </citation>
    <scope>NUCLEOTIDE SEQUENCE</scope>
    <source>
        <strain evidence="9">CBS 473.64</strain>
    </source>
</reference>
<dbReference type="InterPro" id="IPR039657">
    <property type="entry name" value="Dimethylallyltransferase"/>
</dbReference>
<dbReference type="InterPro" id="IPR018022">
    <property type="entry name" value="IPT"/>
</dbReference>
<evidence type="ECO:0000256" key="4">
    <source>
        <dbReference type="ARBA" id="ARBA00022840"/>
    </source>
</evidence>
<evidence type="ECO:0000256" key="1">
    <source>
        <dbReference type="ARBA" id="ARBA00005842"/>
    </source>
</evidence>
<gene>
    <name evidence="9" type="ORF">P280DRAFT_223321</name>
</gene>
<evidence type="ECO:0000256" key="3">
    <source>
        <dbReference type="ARBA" id="ARBA00022741"/>
    </source>
</evidence>
<organism evidence="9 10">
    <name type="scientific">Massarina eburnea CBS 473.64</name>
    <dbReference type="NCBI Taxonomy" id="1395130"/>
    <lineage>
        <taxon>Eukaryota</taxon>
        <taxon>Fungi</taxon>
        <taxon>Dikarya</taxon>
        <taxon>Ascomycota</taxon>
        <taxon>Pezizomycotina</taxon>
        <taxon>Dothideomycetes</taxon>
        <taxon>Pleosporomycetidae</taxon>
        <taxon>Pleosporales</taxon>
        <taxon>Massarineae</taxon>
        <taxon>Massarinaceae</taxon>
        <taxon>Massarina</taxon>
    </lineage>
</organism>
<comment type="function">
    <text evidence="5">Catalyzes the transfer of a dimethylallyl group onto the adenine at position 37.</text>
</comment>
<dbReference type="SUPFAM" id="SSF52540">
    <property type="entry name" value="P-loop containing nucleoside triphosphate hydrolases"/>
    <property type="match status" value="2"/>
</dbReference>
<evidence type="ECO:0000256" key="5">
    <source>
        <dbReference type="PIRNR" id="PIRNR039110"/>
    </source>
</evidence>
<dbReference type="GO" id="GO:0006400">
    <property type="term" value="P:tRNA modification"/>
    <property type="evidence" value="ECO:0007669"/>
    <property type="project" value="TreeGrafter"/>
</dbReference>
<dbReference type="NCBIfam" id="TIGR00174">
    <property type="entry name" value="miaA"/>
    <property type="match status" value="1"/>
</dbReference>
<dbReference type="Gene3D" id="3.40.50.300">
    <property type="entry name" value="P-loop containing nucleotide triphosphate hydrolases"/>
    <property type="match status" value="1"/>
</dbReference>
<keyword evidence="5 6" id="KW-0819">tRNA processing</keyword>
<evidence type="ECO:0000256" key="6">
    <source>
        <dbReference type="RuleBase" id="RU003783"/>
    </source>
</evidence>
<keyword evidence="10" id="KW-1185">Reference proteome</keyword>
<keyword evidence="3 5" id="KW-0547">Nucleotide-binding</keyword>
<dbReference type="PIRSF" id="PIRSF039110">
    <property type="entry name" value="IPP_transferase"/>
    <property type="match status" value="1"/>
</dbReference>
<dbReference type="Pfam" id="PF01715">
    <property type="entry name" value="IPPT"/>
    <property type="match status" value="1"/>
</dbReference>
<dbReference type="GO" id="GO:0005739">
    <property type="term" value="C:mitochondrion"/>
    <property type="evidence" value="ECO:0007669"/>
    <property type="project" value="TreeGrafter"/>
</dbReference>
<evidence type="ECO:0000313" key="9">
    <source>
        <dbReference type="EMBL" id="KAF2644031.1"/>
    </source>
</evidence>
<dbReference type="InterPro" id="IPR030666">
    <property type="entry name" value="IPP_transferase_euk"/>
</dbReference>
<dbReference type="GO" id="GO:0005524">
    <property type="term" value="F:ATP binding"/>
    <property type="evidence" value="ECO:0007669"/>
    <property type="project" value="UniProtKB-UniRule"/>
</dbReference>
<dbReference type="Gene3D" id="3.30.160.60">
    <property type="entry name" value="Classic Zinc Finger"/>
    <property type="match status" value="1"/>
</dbReference>
<comment type="catalytic activity">
    <reaction evidence="5 6">
        <text>adenosine(37) in tRNA + dimethylallyl diphosphate = N(6)-dimethylallyladenosine(37) in tRNA + diphosphate</text>
        <dbReference type="Rhea" id="RHEA:26482"/>
        <dbReference type="Rhea" id="RHEA-COMP:10162"/>
        <dbReference type="Rhea" id="RHEA-COMP:10375"/>
        <dbReference type="ChEBI" id="CHEBI:33019"/>
        <dbReference type="ChEBI" id="CHEBI:57623"/>
        <dbReference type="ChEBI" id="CHEBI:74411"/>
        <dbReference type="ChEBI" id="CHEBI:74415"/>
        <dbReference type="EC" id="2.5.1.75"/>
    </reaction>
</comment>
<dbReference type="Gene3D" id="1.10.20.140">
    <property type="match status" value="1"/>
</dbReference>
<proteinExistence type="inferred from homology"/>
<keyword evidence="2 5" id="KW-0808">Transferase</keyword>
<dbReference type="EC" id="2.5.1.75" evidence="5 6"/>
<evidence type="ECO:0000256" key="2">
    <source>
        <dbReference type="ARBA" id="ARBA00022679"/>
    </source>
</evidence>
<feature type="region of interest" description="Disordered" evidence="8">
    <location>
        <begin position="441"/>
        <end position="467"/>
    </location>
</feature>
<dbReference type="PANTHER" id="PTHR11088">
    <property type="entry name" value="TRNA DIMETHYLALLYLTRANSFERASE"/>
    <property type="match status" value="1"/>
</dbReference>
<keyword evidence="5" id="KW-0963">Cytoplasm</keyword>